<organism evidence="4 5">
    <name type="scientific">Brachionus calyciflorus</name>
    <dbReference type="NCBI Taxonomy" id="104777"/>
    <lineage>
        <taxon>Eukaryota</taxon>
        <taxon>Metazoa</taxon>
        <taxon>Spiralia</taxon>
        <taxon>Gnathifera</taxon>
        <taxon>Rotifera</taxon>
        <taxon>Eurotatoria</taxon>
        <taxon>Monogononta</taxon>
        <taxon>Pseudotrocha</taxon>
        <taxon>Ploima</taxon>
        <taxon>Brachionidae</taxon>
        <taxon>Brachionus</taxon>
    </lineage>
</organism>
<dbReference type="AlphaFoldDB" id="A0A813MIZ5"/>
<dbReference type="PROSITE" id="PS50194">
    <property type="entry name" value="FILAMIN_REPEAT"/>
    <property type="match status" value="5"/>
</dbReference>
<evidence type="ECO:0000313" key="4">
    <source>
        <dbReference type="EMBL" id="CAF0722259.1"/>
    </source>
</evidence>
<dbReference type="Pfam" id="PF00630">
    <property type="entry name" value="Filamin"/>
    <property type="match status" value="3"/>
</dbReference>
<feature type="repeat" description="Filamin" evidence="3">
    <location>
        <begin position="1"/>
        <end position="41"/>
    </location>
</feature>
<dbReference type="Proteomes" id="UP000663879">
    <property type="component" value="Unassembled WGS sequence"/>
</dbReference>
<proteinExistence type="inferred from homology"/>
<dbReference type="EMBL" id="CAJNOC010000170">
    <property type="protein sequence ID" value="CAF0722259.1"/>
    <property type="molecule type" value="Genomic_DNA"/>
</dbReference>
<evidence type="ECO:0000256" key="2">
    <source>
        <dbReference type="ARBA" id="ARBA00022737"/>
    </source>
</evidence>
<feature type="repeat" description="Filamin" evidence="3">
    <location>
        <begin position="331"/>
        <end position="427"/>
    </location>
</feature>
<gene>
    <name evidence="4" type="ORF">OXX778_LOCUS2248</name>
</gene>
<evidence type="ECO:0000256" key="3">
    <source>
        <dbReference type="PROSITE-ProRule" id="PRU00087"/>
    </source>
</evidence>
<comment type="similarity">
    <text evidence="1">Belongs to the filamin family.</text>
</comment>
<dbReference type="SMART" id="SM00557">
    <property type="entry name" value="IG_FLMN"/>
    <property type="match status" value="3"/>
</dbReference>
<protein>
    <submittedName>
        <fullName evidence="4">Uncharacterized protein</fullName>
    </submittedName>
</protein>
<dbReference type="GO" id="GO:0051015">
    <property type="term" value="F:actin filament binding"/>
    <property type="evidence" value="ECO:0007669"/>
    <property type="project" value="InterPro"/>
</dbReference>
<dbReference type="InterPro" id="IPR001298">
    <property type="entry name" value="Filamin/ABP280_rpt"/>
</dbReference>
<dbReference type="InterPro" id="IPR017868">
    <property type="entry name" value="Filamin/ABP280_repeat-like"/>
</dbReference>
<dbReference type="FunFam" id="2.60.40.10:FF:001145">
    <property type="entry name" value="Jitterbug, isoform I"/>
    <property type="match status" value="1"/>
</dbReference>
<comment type="caution">
    <text evidence="4">The sequence shown here is derived from an EMBL/GenBank/DDBJ whole genome shotgun (WGS) entry which is preliminary data.</text>
</comment>
<accession>A0A813MIZ5</accession>
<evidence type="ECO:0000256" key="1">
    <source>
        <dbReference type="ARBA" id="ARBA00009238"/>
    </source>
</evidence>
<feature type="repeat" description="Filamin" evidence="3">
    <location>
        <begin position="139"/>
        <end position="236"/>
    </location>
</feature>
<dbReference type="OrthoDB" id="18740at2759"/>
<dbReference type="GO" id="GO:0030036">
    <property type="term" value="P:actin cytoskeleton organization"/>
    <property type="evidence" value="ECO:0007669"/>
    <property type="project" value="InterPro"/>
</dbReference>
<dbReference type="PANTHER" id="PTHR38537:SF16">
    <property type="entry name" value="CALPONIN-HOMOLOGY (CH) DOMAIN-CONTAINING PROTEIN"/>
    <property type="match status" value="1"/>
</dbReference>
<dbReference type="InterPro" id="IPR013783">
    <property type="entry name" value="Ig-like_fold"/>
</dbReference>
<feature type="repeat" description="Filamin" evidence="3">
    <location>
        <begin position="237"/>
        <end position="330"/>
    </location>
</feature>
<dbReference type="InterPro" id="IPR014756">
    <property type="entry name" value="Ig_E-set"/>
</dbReference>
<feature type="repeat" description="Filamin" evidence="3">
    <location>
        <begin position="39"/>
        <end position="138"/>
    </location>
</feature>
<dbReference type="SUPFAM" id="SSF81296">
    <property type="entry name" value="E set domains"/>
    <property type="match status" value="5"/>
</dbReference>
<dbReference type="InterPro" id="IPR044801">
    <property type="entry name" value="Filamin"/>
</dbReference>
<keyword evidence="5" id="KW-1185">Reference proteome</keyword>
<dbReference type="Gene3D" id="2.60.40.10">
    <property type="entry name" value="Immunoglobulins"/>
    <property type="match status" value="5"/>
</dbReference>
<evidence type="ECO:0000313" key="5">
    <source>
        <dbReference type="Proteomes" id="UP000663879"/>
    </source>
</evidence>
<keyword evidence="2" id="KW-0677">Repeat</keyword>
<name>A0A813MIZ5_9BILA</name>
<reference evidence="4" key="1">
    <citation type="submission" date="2021-02" db="EMBL/GenBank/DDBJ databases">
        <authorList>
            <person name="Nowell W R."/>
        </authorList>
    </citation>
    <scope>NUCLEOTIDE SEQUENCE</scope>
    <source>
        <strain evidence="4">Ploen Becks lab</strain>
    </source>
</reference>
<sequence length="466" mass="53080">MTKLDENLFEIKYVPNDVGTYKIIIKFNEEEIPSSPYYARVINPKKVKILDDFLNPFEPLNLGLNEEKCLCFDTSESGNGDIKVDIISPDNQIIPHRKFYPSTDLHKISFYPPYEGEYKIKVFLNKKELHFSPISAITRNFLDLINIKVYGDGLISSDLNKISNFFIDFSKVDLKETPELLVSAISENSKELKINVEKLEENIFKCSYKAEFIGQYLLRIKFNQLNVKFSPYIIRVGLTTDPTKIIINQDDFKNGILGEELSTLIDTKQAGPGELSVNCIGTRQSAKCEFIDKQDGCFELKVKPVETGKHLLYIRYNDISLLNSPFTFRVSAPPDASKVKVFGPGVTHGVIVDFNSSFVCDTKGAGAGQLTVRIRGPKGAFRVEMKRKDDKDRKIECIYDPLESGEYQINVQWSGKHVPYSPFNVQIFNTKEELDSFLNQYPDEKSKYLTNSNISSKNLEFLGDHL</sequence>
<dbReference type="PANTHER" id="PTHR38537">
    <property type="entry name" value="JITTERBUG, ISOFORM N"/>
    <property type="match status" value="1"/>
</dbReference>